<sequence length="532" mass="62948">MRRDLSDEVNEFNFYSIKSNIEIVECQPIFCTLIELVKIGDLATSKHLLSNETINNKEDLYLVCSEEAITSNQKDMFIFYVHKRVSLFERQRRFRKHIDSLDHFFDKMASELIERGKASWLKFLRVALGQHLSRRNPENLEKQLQIAVSNNQRSCFDLLLNECNGIFGKDTYGIILRSGFCDKLKILKDIISSVLFYHSKVISKIVYLCLKANTCLDDIKSIIPFDRLSNETVQSLCCIAISLNRFDFFKYCIIEKKCDLSDDLIHNTLNLSSELQFFDRFPRRYKKYFERKLILKKDTLGLEELKILTNPPILLSLMKTKEFDDWQYLKNIIFKYLFVREGIILDSKVSWERKRQSLEIFCILIHYSENKQGLQQQDVDSAINSIIQASNNSYRRSFVKYCARLIATLYRYGYGLHEIANSFVYRYYFLIEDAHQLLFKTVLAGCSQKNYNLLMESHTTCFTVMPLWKMCRIVVRNAIRKPYTKNLNHMMKMENLPFFIEKLMNFEKEMESIDIQIIDFSIINDIVHIYNL</sequence>
<dbReference type="Proteomes" id="UP000549394">
    <property type="component" value="Unassembled WGS sequence"/>
</dbReference>
<dbReference type="EMBL" id="CAJFCJ010000007">
    <property type="protein sequence ID" value="CAD5117069.1"/>
    <property type="molecule type" value="Genomic_DNA"/>
</dbReference>
<keyword evidence="2" id="KW-1185">Reference proteome</keyword>
<evidence type="ECO:0000313" key="2">
    <source>
        <dbReference type="Proteomes" id="UP000549394"/>
    </source>
</evidence>
<accession>A0A7I8VMX2</accession>
<dbReference type="AlphaFoldDB" id="A0A7I8VMX2"/>
<proteinExistence type="predicted"/>
<name>A0A7I8VMX2_9ANNE</name>
<protein>
    <submittedName>
        <fullName evidence="1">DgyrCDS5890</fullName>
    </submittedName>
</protein>
<gene>
    <name evidence="1" type="ORF">DGYR_LOCUS5634</name>
</gene>
<reference evidence="1 2" key="1">
    <citation type="submission" date="2020-08" db="EMBL/GenBank/DDBJ databases">
        <authorList>
            <person name="Hejnol A."/>
        </authorList>
    </citation>
    <scope>NUCLEOTIDE SEQUENCE [LARGE SCALE GENOMIC DNA]</scope>
</reference>
<comment type="caution">
    <text evidence="1">The sequence shown here is derived from an EMBL/GenBank/DDBJ whole genome shotgun (WGS) entry which is preliminary data.</text>
</comment>
<organism evidence="1 2">
    <name type="scientific">Dimorphilus gyrociliatus</name>
    <dbReference type="NCBI Taxonomy" id="2664684"/>
    <lineage>
        <taxon>Eukaryota</taxon>
        <taxon>Metazoa</taxon>
        <taxon>Spiralia</taxon>
        <taxon>Lophotrochozoa</taxon>
        <taxon>Annelida</taxon>
        <taxon>Polychaeta</taxon>
        <taxon>Polychaeta incertae sedis</taxon>
        <taxon>Dinophilidae</taxon>
        <taxon>Dimorphilus</taxon>
    </lineage>
</organism>
<evidence type="ECO:0000313" key="1">
    <source>
        <dbReference type="EMBL" id="CAD5117069.1"/>
    </source>
</evidence>